<evidence type="ECO:0000313" key="2">
    <source>
        <dbReference type="Proteomes" id="UP000182762"/>
    </source>
</evidence>
<evidence type="ECO:0000313" key="1">
    <source>
        <dbReference type="EMBL" id="SFQ88791.1"/>
    </source>
</evidence>
<comment type="caution">
    <text evidence="1">The sequence shown here is derived from an EMBL/GenBank/DDBJ whole genome shotgun (WGS) entry which is preliminary data.</text>
</comment>
<proteinExistence type="predicted"/>
<dbReference type="GeneID" id="93704528"/>
<dbReference type="EMBL" id="FOXX01000028">
    <property type="protein sequence ID" value="SFQ88791.1"/>
    <property type="molecule type" value="Genomic_DNA"/>
</dbReference>
<reference evidence="1 2" key="1">
    <citation type="submission" date="2016-10" db="EMBL/GenBank/DDBJ databases">
        <authorList>
            <person name="Varghese N."/>
            <person name="Submissions S."/>
        </authorList>
    </citation>
    <scope>NUCLEOTIDE SEQUENCE [LARGE SCALE GENOMIC DNA]</scope>
    <source>
        <strain evidence="1 2">DSM 13796</strain>
    </source>
</reference>
<dbReference type="Proteomes" id="UP000182762">
    <property type="component" value="Unassembled WGS sequence"/>
</dbReference>
<name>A0A1I6C6I9_9BACI</name>
<organism evidence="1 2">
    <name type="scientific">Priestia endophytica DSM 13796</name>
    <dbReference type="NCBI Taxonomy" id="1121089"/>
    <lineage>
        <taxon>Bacteria</taxon>
        <taxon>Bacillati</taxon>
        <taxon>Bacillota</taxon>
        <taxon>Bacilli</taxon>
        <taxon>Bacillales</taxon>
        <taxon>Bacillaceae</taxon>
        <taxon>Priestia</taxon>
    </lineage>
</organism>
<sequence>MGENKYNTHHKVANEISGKRKLKAKLLTEKIQKALQKYENEKTKRA</sequence>
<protein>
    <submittedName>
        <fullName evidence="1">Uncharacterized protein</fullName>
    </submittedName>
</protein>
<accession>A0A1I6C6I9</accession>
<keyword evidence="2" id="KW-1185">Reference proteome</keyword>
<gene>
    <name evidence="1" type="ORF">SAMN02745910_05126</name>
</gene>
<dbReference type="RefSeq" id="WP_019392297.1">
    <property type="nucleotide sequence ID" value="NZ_FOXX01000028.1"/>
</dbReference>